<dbReference type="Proteomes" id="UP000544127">
    <property type="component" value="Unassembled WGS sequence"/>
</dbReference>
<accession>A0A7K6BIQ5</accession>
<feature type="region of interest" description="Disordered" evidence="1">
    <location>
        <begin position="482"/>
        <end position="560"/>
    </location>
</feature>
<evidence type="ECO:0000256" key="1">
    <source>
        <dbReference type="SAM" id="MobiDB-lite"/>
    </source>
</evidence>
<sequence length="560" mass="59860">LGMAGCNSGSCDSMVSTASNHSQRSDNSYDYLSVEEKECLMFLEETIGSLDAEADSGVSTDDTDYVEPSKLPGMWRRRDSSARGRLETRPPALVCKGIFSLGAVPRAGEERCPSFMQVGSSRQLVWVALGRLCGWDCSARAALAQQELRRSVLLTGCPVPASISLSLCLDLENGASPQGAGQHPAAEQKAGKSIPAFSSSAPAAVPSPSYCSLPGGIPVGNGASDSRATAHPAQDPAPLDKSSQEMVKSLGSLIIQPPAPFHDDTVSHEWARSHRSDAKRETTKETKAWTSWGQPEKSSWEEAPQDSDAKRGPPTAPKPRKLPPNIILKTSKNSPVPLSPEPSQKGKSPPPPPAGSQPGLASDTAAEKANPGHPDHKDREKARREALEKLGLSQDGREPGNHLQPIASPQPREMPLPVPAEPERACGATERSVPGGRPMPFKSNTLERSGVGLSSYMASSKEQHVKTSSSLGKMSFIERLAPSFLRSSRPRPVSLGAGKDFSGLKEPGQVEQEKSSKRRSHPLQNFPRPARSCVSVKISPKGSTDENRREALKKLGLLKE</sequence>
<dbReference type="EMBL" id="VZRI01014202">
    <property type="protein sequence ID" value="NWV01885.1"/>
    <property type="molecule type" value="Genomic_DNA"/>
</dbReference>
<dbReference type="InterPro" id="IPR026152">
    <property type="entry name" value="SARG"/>
</dbReference>
<organism evidence="2 3">
    <name type="scientific">Upupa epops</name>
    <name type="common">Eurasian hoopoe</name>
    <dbReference type="NCBI Taxonomy" id="57439"/>
    <lineage>
        <taxon>Eukaryota</taxon>
        <taxon>Metazoa</taxon>
        <taxon>Chordata</taxon>
        <taxon>Craniata</taxon>
        <taxon>Vertebrata</taxon>
        <taxon>Euteleostomi</taxon>
        <taxon>Archelosauria</taxon>
        <taxon>Archosauria</taxon>
        <taxon>Dinosauria</taxon>
        <taxon>Saurischia</taxon>
        <taxon>Theropoda</taxon>
        <taxon>Coelurosauria</taxon>
        <taxon>Aves</taxon>
        <taxon>Neognathae</taxon>
        <taxon>Neoaves</taxon>
        <taxon>Telluraves</taxon>
        <taxon>Coraciimorphae</taxon>
        <taxon>Bucerotiformes</taxon>
        <taxon>Upupidae</taxon>
        <taxon>Upupa</taxon>
    </lineage>
</organism>
<protein>
    <submittedName>
        <fullName evidence="2">SARG protein</fullName>
    </submittedName>
</protein>
<feature type="region of interest" description="Disordered" evidence="1">
    <location>
        <begin position="176"/>
        <end position="198"/>
    </location>
</feature>
<feature type="compositionally biased region" description="Basic and acidic residues" evidence="1">
    <location>
        <begin position="261"/>
        <end position="287"/>
    </location>
</feature>
<feature type="region of interest" description="Disordered" evidence="1">
    <location>
        <begin position="53"/>
        <end position="73"/>
    </location>
</feature>
<feature type="non-terminal residue" evidence="2">
    <location>
        <position position="1"/>
    </location>
</feature>
<feature type="compositionally biased region" description="Polar residues" evidence="1">
    <location>
        <begin position="288"/>
        <end position="297"/>
    </location>
</feature>
<dbReference type="Pfam" id="PF15385">
    <property type="entry name" value="SARG"/>
    <property type="match status" value="2"/>
</dbReference>
<name>A0A7K6BIQ5_UPUEP</name>
<dbReference type="AlphaFoldDB" id="A0A7K6BIQ5"/>
<reference evidence="2 3" key="1">
    <citation type="submission" date="2019-09" db="EMBL/GenBank/DDBJ databases">
        <title>Bird 10,000 Genomes (B10K) Project - Family phase.</title>
        <authorList>
            <person name="Zhang G."/>
        </authorList>
    </citation>
    <scope>NUCLEOTIDE SEQUENCE [LARGE SCALE GENOMIC DNA]</scope>
    <source>
        <strain evidence="2">B10K-DU-012-37</strain>
    </source>
</reference>
<dbReference type="PANTHER" id="PTHR21555">
    <property type="entry name" value="SPECIFICALLY ANDROGEN-REGULATED GENE PROTEIN"/>
    <property type="match status" value="1"/>
</dbReference>
<dbReference type="PANTHER" id="PTHR21555:SF0">
    <property type="entry name" value="SPECIFICALLY ANDROGEN-REGULATED GENE PROTEIN"/>
    <property type="match status" value="1"/>
</dbReference>
<proteinExistence type="predicted"/>
<evidence type="ECO:0000313" key="3">
    <source>
        <dbReference type="Proteomes" id="UP000544127"/>
    </source>
</evidence>
<dbReference type="GO" id="GO:0005737">
    <property type="term" value="C:cytoplasm"/>
    <property type="evidence" value="ECO:0007669"/>
    <property type="project" value="TreeGrafter"/>
</dbReference>
<gene>
    <name evidence="2" type="primary">Sarg</name>
    <name evidence="2" type="ORF">UPUEPO_R11265</name>
</gene>
<keyword evidence="3" id="KW-1185">Reference proteome</keyword>
<feature type="region of interest" description="Disordered" evidence="1">
    <location>
        <begin position="216"/>
        <end position="447"/>
    </location>
</feature>
<dbReference type="OrthoDB" id="9898538at2759"/>
<comment type="caution">
    <text evidence="2">The sequence shown here is derived from an EMBL/GenBank/DDBJ whole genome shotgun (WGS) entry which is preliminary data.</text>
</comment>
<feature type="non-terminal residue" evidence="2">
    <location>
        <position position="560"/>
    </location>
</feature>
<feature type="compositionally biased region" description="Basic and acidic residues" evidence="1">
    <location>
        <begin position="543"/>
        <end position="560"/>
    </location>
</feature>
<evidence type="ECO:0000313" key="2">
    <source>
        <dbReference type="EMBL" id="NWV01885.1"/>
    </source>
</evidence>
<feature type="compositionally biased region" description="Basic and acidic residues" evidence="1">
    <location>
        <begin position="373"/>
        <end position="388"/>
    </location>
</feature>